<keyword evidence="2" id="KW-1185">Reference proteome</keyword>
<dbReference type="Gene3D" id="2.60.120.10">
    <property type="entry name" value="Jelly Rolls"/>
    <property type="match status" value="1"/>
</dbReference>
<reference evidence="1 2" key="1">
    <citation type="submission" date="2024-09" db="EMBL/GenBank/DDBJ databases">
        <title>Nodulacao em especies de Leguminosae Basais da Amazonia e Caracterizacao dos Rizobios e Bacterias Associadas aos Nodulos.</title>
        <authorList>
            <person name="Jambeiro I.C.A."/>
            <person name="Lopes I.S."/>
            <person name="Aguiar E.R.G.R."/>
            <person name="Santos A.F.J."/>
            <person name="Dos Santos J.M.F."/>
            <person name="Gross E."/>
        </authorList>
    </citation>
    <scope>NUCLEOTIDE SEQUENCE [LARGE SCALE GENOMIC DNA]</scope>
    <source>
        <strain evidence="1 2">BRUESC1165</strain>
    </source>
</reference>
<gene>
    <name evidence="1" type="ORF">ACETIH_06420</name>
</gene>
<dbReference type="RefSeq" id="WP_377029149.1">
    <property type="nucleotide sequence ID" value="NZ_JBHOMY010000013.1"/>
</dbReference>
<dbReference type="Pfam" id="PF05962">
    <property type="entry name" value="HutD"/>
    <property type="match status" value="1"/>
</dbReference>
<dbReference type="EMBL" id="JBHOMY010000013">
    <property type="protein sequence ID" value="MFC1456362.1"/>
    <property type="molecule type" value="Genomic_DNA"/>
</dbReference>
<dbReference type="PANTHER" id="PTHR37943:SF1">
    <property type="entry name" value="PROTEIN VES"/>
    <property type="match status" value="1"/>
</dbReference>
<sequence>MKARIIRNEDLVRVPWKNGGGTTAEIAAFPEGSGFDTFGWRISMADVASDGPFSLFPGIDRTLIVVEGEGIELDVEGIAYTLDRASPKLSFSGDDITTGRLLSGPIRDLNVMTRRGQFRHRTRFVESGVALLSEETCAAVLVPLDGPFDVTLGSAIHSLQVLDTLMLEATQDLILLPGTGRGFLVEIAPDQPEKAGS</sequence>
<dbReference type="InterPro" id="IPR010282">
    <property type="entry name" value="Uncharacterised_HutD/Ves"/>
</dbReference>
<dbReference type="SUPFAM" id="SSF51182">
    <property type="entry name" value="RmlC-like cupins"/>
    <property type="match status" value="1"/>
</dbReference>
<dbReference type="InterPro" id="IPR011051">
    <property type="entry name" value="RmlC_Cupin_sf"/>
</dbReference>
<accession>A0ABV6Y5T6</accession>
<dbReference type="InterPro" id="IPR014710">
    <property type="entry name" value="RmlC-like_jellyroll"/>
</dbReference>
<dbReference type="CDD" id="cd20293">
    <property type="entry name" value="cupin_HutD_N"/>
    <property type="match status" value="1"/>
</dbReference>
<evidence type="ECO:0000313" key="1">
    <source>
        <dbReference type="EMBL" id="MFC1456362.1"/>
    </source>
</evidence>
<protein>
    <submittedName>
        <fullName evidence="1">HutD family protein</fullName>
    </submittedName>
</protein>
<dbReference type="Proteomes" id="UP001593940">
    <property type="component" value="Unassembled WGS sequence"/>
</dbReference>
<comment type="caution">
    <text evidence="1">The sequence shown here is derived from an EMBL/GenBank/DDBJ whole genome shotgun (WGS) entry which is preliminary data.</text>
</comment>
<evidence type="ECO:0000313" key="2">
    <source>
        <dbReference type="Proteomes" id="UP001593940"/>
    </source>
</evidence>
<name>A0ABV6Y5T6_9HYPH</name>
<dbReference type="PANTHER" id="PTHR37943">
    <property type="entry name" value="PROTEIN VES"/>
    <property type="match status" value="1"/>
</dbReference>
<proteinExistence type="predicted"/>
<organism evidence="1 2">
    <name type="scientific">Microvirga arabica</name>
    <dbReference type="NCBI Taxonomy" id="1128671"/>
    <lineage>
        <taxon>Bacteria</taxon>
        <taxon>Pseudomonadati</taxon>
        <taxon>Pseudomonadota</taxon>
        <taxon>Alphaproteobacteria</taxon>
        <taxon>Hyphomicrobiales</taxon>
        <taxon>Methylobacteriaceae</taxon>
        <taxon>Microvirga</taxon>
    </lineage>
</organism>